<keyword evidence="2" id="KW-1185">Reference proteome</keyword>
<reference evidence="1" key="1">
    <citation type="journal article" date="2021" name="New Phytol.">
        <title>Evolutionary innovations through gain and loss of genes in the ectomycorrhizal Boletales.</title>
        <authorList>
            <person name="Wu G."/>
            <person name="Miyauchi S."/>
            <person name="Morin E."/>
            <person name="Kuo A."/>
            <person name="Drula E."/>
            <person name="Varga T."/>
            <person name="Kohler A."/>
            <person name="Feng B."/>
            <person name="Cao Y."/>
            <person name="Lipzen A."/>
            <person name="Daum C."/>
            <person name="Hundley H."/>
            <person name="Pangilinan J."/>
            <person name="Johnson J."/>
            <person name="Barry K."/>
            <person name="LaButti K."/>
            <person name="Ng V."/>
            <person name="Ahrendt S."/>
            <person name="Min B."/>
            <person name="Choi I.G."/>
            <person name="Park H."/>
            <person name="Plett J.M."/>
            <person name="Magnuson J."/>
            <person name="Spatafora J.W."/>
            <person name="Nagy L.G."/>
            <person name="Henrissat B."/>
            <person name="Grigoriev I.V."/>
            <person name="Yang Z.L."/>
            <person name="Xu J."/>
            <person name="Martin F.M."/>
        </authorList>
    </citation>
    <scope>NUCLEOTIDE SEQUENCE</scope>
    <source>
        <strain evidence="1">KUC20120723A-06</strain>
    </source>
</reference>
<evidence type="ECO:0000313" key="2">
    <source>
        <dbReference type="Proteomes" id="UP000790709"/>
    </source>
</evidence>
<name>A0ACB8BG32_9AGAM</name>
<evidence type="ECO:0000313" key="1">
    <source>
        <dbReference type="EMBL" id="KAH7923818.1"/>
    </source>
</evidence>
<gene>
    <name evidence="1" type="ORF">BV22DRAFT_1014588</name>
</gene>
<accession>A0ACB8BG32</accession>
<feature type="non-terminal residue" evidence="1">
    <location>
        <position position="1"/>
    </location>
</feature>
<proteinExistence type="predicted"/>
<protein>
    <submittedName>
        <fullName evidence="1">Uncharacterized protein</fullName>
    </submittedName>
</protein>
<dbReference type="EMBL" id="MU266441">
    <property type="protein sequence ID" value="KAH7923818.1"/>
    <property type="molecule type" value="Genomic_DNA"/>
</dbReference>
<dbReference type="Proteomes" id="UP000790709">
    <property type="component" value="Unassembled WGS sequence"/>
</dbReference>
<comment type="caution">
    <text evidence="1">The sequence shown here is derived from an EMBL/GenBank/DDBJ whole genome shotgun (WGS) entry which is preliminary data.</text>
</comment>
<sequence length="70" mass="7335">PGQAPYLAGEAKCGSDPKLKRCLVVEGVPSGLFFGHAAHATTPAVCTSHSRELIQKSGANPDYIVKDLTQ</sequence>
<organism evidence="1 2">
    <name type="scientific">Leucogyrophana mollusca</name>
    <dbReference type="NCBI Taxonomy" id="85980"/>
    <lineage>
        <taxon>Eukaryota</taxon>
        <taxon>Fungi</taxon>
        <taxon>Dikarya</taxon>
        <taxon>Basidiomycota</taxon>
        <taxon>Agaricomycotina</taxon>
        <taxon>Agaricomycetes</taxon>
        <taxon>Agaricomycetidae</taxon>
        <taxon>Boletales</taxon>
        <taxon>Boletales incertae sedis</taxon>
        <taxon>Leucogyrophana</taxon>
    </lineage>
</organism>